<dbReference type="InterPro" id="IPR005119">
    <property type="entry name" value="LysR_subst-bd"/>
</dbReference>
<dbReference type="PROSITE" id="PS50931">
    <property type="entry name" value="HTH_LYSR"/>
    <property type="match status" value="1"/>
</dbReference>
<dbReference type="PANTHER" id="PTHR30346">
    <property type="entry name" value="TRANSCRIPTIONAL DUAL REGULATOR HCAR-RELATED"/>
    <property type="match status" value="1"/>
</dbReference>
<evidence type="ECO:0000256" key="4">
    <source>
        <dbReference type="ARBA" id="ARBA00023159"/>
    </source>
</evidence>
<proteinExistence type="inferred from homology"/>
<organism evidence="7 8">
    <name type="scientific">Tenacibaculum geojense</name>
    <dbReference type="NCBI Taxonomy" id="915352"/>
    <lineage>
        <taxon>Bacteria</taxon>
        <taxon>Pseudomonadati</taxon>
        <taxon>Bacteroidota</taxon>
        <taxon>Flavobacteriia</taxon>
        <taxon>Flavobacteriales</taxon>
        <taxon>Flavobacteriaceae</taxon>
        <taxon>Tenacibaculum</taxon>
    </lineage>
</organism>
<dbReference type="EMBL" id="JBHTJR010000048">
    <property type="protein sequence ID" value="MFD0993553.1"/>
    <property type="molecule type" value="Genomic_DNA"/>
</dbReference>
<evidence type="ECO:0000313" key="8">
    <source>
        <dbReference type="Proteomes" id="UP001597062"/>
    </source>
</evidence>
<dbReference type="SUPFAM" id="SSF53850">
    <property type="entry name" value="Periplasmic binding protein-like II"/>
    <property type="match status" value="1"/>
</dbReference>
<comment type="similarity">
    <text evidence="1">Belongs to the LysR transcriptional regulatory family.</text>
</comment>
<dbReference type="Gene3D" id="1.10.10.10">
    <property type="entry name" value="Winged helix-like DNA-binding domain superfamily/Winged helix DNA-binding domain"/>
    <property type="match status" value="1"/>
</dbReference>
<dbReference type="InterPro" id="IPR036388">
    <property type="entry name" value="WH-like_DNA-bd_sf"/>
</dbReference>
<keyword evidence="2" id="KW-0805">Transcription regulation</keyword>
<reference evidence="8" key="1">
    <citation type="journal article" date="2019" name="Int. J. Syst. Evol. Microbiol.">
        <title>The Global Catalogue of Microorganisms (GCM) 10K type strain sequencing project: providing services to taxonomists for standard genome sequencing and annotation.</title>
        <authorList>
            <consortium name="The Broad Institute Genomics Platform"/>
            <consortium name="The Broad Institute Genome Sequencing Center for Infectious Disease"/>
            <person name="Wu L."/>
            <person name="Ma J."/>
        </authorList>
    </citation>
    <scope>NUCLEOTIDE SEQUENCE [LARGE SCALE GENOMIC DNA]</scope>
    <source>
        <strain evidence="8">CCUG 60527</strain>
    </source>
</reference>
<keyword evidence="4" id="KW-0010">Activator</keyword>
<dbReference type="InterPro" id="IPR036390">
    <property type="entry name" value="WH_DNA-bd_sf"/>
</dbReference>
<dbReference type="SUPFAM" id="SSF46785">
    <property type="entry name" value="Winged helix' DNA-binding domain"/>
    <property type="match status" value="1"/>
</dbReference>
<dbReference type="Pfam" id="PF03466">
    <property type="entry name" value="LysR_substrate"/>
    <property type="match status" value="1"/>
</dbReference>
<dbReference type="RefSeq" id="WP_386107930.1">
    <property type="nucleotide sequence ID" value="NZ_JBHTJR010000048.1"/>
</dbReference>
<evidence type="ECO:0000259" key="6">
    <source>
        <dbReference type="PROSITE" id="PS50931"/>
    </source>
</evidence>
<keyword evidence="3" id="KW-0238">DNA-binding</keyword>
<comment type="caution">
    <text evidence="7">The sequence shown here is derived from an EMBL/GenBank/DDBJ whole genome shotgun (WGS) entry which is preliminary data.</text>
</comment>
<evidence type="ECO:0000256" key="5">
    <source>
        <dbReference type="ARBA" id="ARBA00023163"/>
    </source>
</evidence>
<sequence>MTITQLKYTLAVAEHKNFTVAAEHCFVTQPTLSMQIQKLEEELDAKIFNRSKKPIELTPLGERIVEQAKVIVDESNRIMDIVHQQKGYVGGEFKLGIIPTIMPTLLPMFLKNFTRAYPKVQLIIEELTTEEIIRKLTEGHIDAAIAATPLNNDVIKERVLYYEPFVGLVPQEHPLFKKSKIEVEDLEVEDILLLEDGHCFKDSVVNLCRTNKGENKKHFQLESGSFDTLIKLSKDGLGMTLLPYLNTLDLSEQDKAHLREFVSPPPAREVSLIYHKSQLKMQLIEALKSTIDGVIRGAIAFSDVEIISPLQKA</sequence>
<evidence type="ECO:0000256" key="3">
    <source>
        <dbReference type="ARBA" id="ARBA00023125"/>
    </source>
</evidence>
<feature type="domain" description="HTH lysR-type" evidence="6">
    <location>
        <begin position="1"/>
        <end position="58"/>
    </location>
</feature>
<name>A0ABW3JSR2_9FLAO</name>
<dbReference type="PANTHER" id="PTHR30346:SF26">
    <property type="entry name" value="HYDROGEN PEROXIDE-INDUCIBLE GENES ACTIVATOR"/>
    <property type="match status" value="1"/>
</dbReference>
<evidence type="ECO:0000256" key="2">
    <source>
        <dbReference type="ARBA" id="ARBA00023015"/>
    </source>
</evidence>
<dbReference type="InterPro" id="IPR000847">
    <property type="entry name" value="LysR_HTH_N"/>
</dbReference>
<dbReference type="Proteomes" id="UP001597062">
    <property type="component" value="Unassembled WGS sequence"/>
</dbReference>
<evidence type="ECO:0000313" key="7">
    <source>
        <dbReference type="EMBL" id="MFD0993553.1"/>
    </source>
</evidence>
<accession>A0ABW3JSR2</accession>
<gene>
    <name evidence="7" type="ORF">ACFQ1U_10090</name>
</gene>
<dbReference type="Pfam" id="PF00126">
    <property type="entry name" value="HTH_1"/>
    <property type="match status" value="1"/>
</dbReference>
<evidence type="ECO:0000256" key="1">
    <source>
        <dbReference type="ARBA" id="ARBA00009437"/>
    </source>
</evidence>
<keyword evidence="5" id="KW-0804">Transcription</keyword>
<dbReference type="Gene3D" id="3.40.190.10">
    <property type="entry name" value="Periplasmic binding protein-like II"/>
    <property type="match status" value="2"/>
</dbReference>
<protein>
    <submittedName>
        <fullName evidence="7">Hydrogen peroxide-inducible genes activator</fullName>
    </submittedName>
</protein>
<dbReference type="CDD" id="cd08411">
    <property type="entry name" value="PBP2_OxyR"/>
    <property type="match status" value="1"/>
</dbReference>
<dbReference type="PRINTS" id="PR00039">
    <property type="entry name" value="HTHLYSR"/>
</dbReference>
<keyword evidence="8" id="KW-1185">Reference proteome</keyword>